<evidence type="ECO:0000313" key="3">
    <source>
        <dbReference type="Proteomes" id="UP000530571"/>
    </source>
</evidence>
<dbReference type="SUPFAM" id="SSF51905">
    <property type="entry name" value="FAD/NAD(P)-binding domain"/>
    <property type="match status" value="1"/>
</dbReference>
<name>A0A7W6KMR6_9HYPH</name>
<feature type="domain" description="FAD/NAD(P)-binding" evidence="1">
    <location>
        <begin position="3"/>
        <end position="304"/>
    </location>
</feature>
<dbReference type="InterPro" id="IPR036188">
    <property type="entry name" value="FAD/NAD-bd_sf"/>
</dbReference>
<dbReference type="Gene3D" id="3.50.50.100">
    <property type="match status" value="1"/>
</dbReference>
<reference evidence="2 3" key="1">
    <citation type="submission" date="2020-08" db="EMBL/GenBank/DDBJ databases">
        <title>Genomic Encyclopedia of Type Strains, Phase IV (KMG-IV): sequencing the most valuable type-strain genomes for metagenomic binning, comparative biology and taxonomic classification.</title>
        <authorList>
            <person name="Goeker M."/>
        </authorList>
    </citation>
    <scope>NUCLEOTIDE SEQUENCE [LARGE SCALE GENOMIC DNA]</scope>
    <source>
        <strain evidence="2 3">DSM 28101</strain>
    </source>
</reference>
<keyword evidence="3" id="KW-1185">Reference proteome</keyword>
<evidence type="ECO:0000313" key="2">
    <source>
        <dbReference type="EMBL" id="MBB4122648.1"/>
    </source>
</evidence>
<proteinExistence type="predicted"/>
<dbReference type="AlphaFoldDB" id="A0A7W6KMR6"/>
<dbReference type="Pfam" id="PF07992">
    <property type="entry name" value="Pyr_redox_2"/>
    <property type="match status" value="1"/>
</dbReference>
<sequence>MTNVTIIGTGFAALTTARSLRRRNGDVTIRMISPRDQLHYLPSSIWLPADLRSGEDLKIPLAGFFAEHDIEYVRASVTGLGEDGCTVLTDDGDYRADQLVIASGARFIKKLPGIEHALVPCEGIAVGEEIARRLQAMDGGTIAVGFASNPKEQGAVRGGPMFEFLFIIDTLLRKQKRRDKFRLVFFNPSERPGQRLGDKAVDGLLREMERRDIETRLGHKMVRFEKDQVVTEGGAFPADLILFMPGLTGPAWLEETDLPLSPGGMIAADEMCRVKDRKNLWVVGDAGSFPGPEWMPKQAHQADLQGMAAAENIALALKGAPPRRAFKPELICIVDTLDAGMLVFRNLKHNILLPKSRVFHWLKRYFERHYLKAFRGAATRR</sequence>
<dbReference type="InterPro" id="IPR052541">
    <property type="entry name" value="SQRD"/>
</dbReference>
<protein>
    <submittedName>
        <fullName evidence="2">Sulfide:quinone oxidoreductase</fullName>
        <ecNumber evidence="2">1.8.5.-</ecNumber>
    </submittedName>
</protein>
<comment type="caution">
    <text evidence="2">The sequence shown here is derived from an EMBL/GenBank/DDBJ whole genome shotgun (WGS) entry which is preliminary data.</text>
</comment>
<dbReference type="Proteomes" id="UP000530571">
    <property type="component" value="Unassembled WGS sequence"/>
</dbReference>
<dbReference type="PANTHER" id="PTHR43755">
    <property type="match status" value="1"/>
</dbReference>
<keyword evidence="2" id="KW-0560">Oxidoreductase</keyword>
<dbReference type="EC" id="1.8.5.-" evidence="2"/>
<dbReference type="RefSeq" id="WP_183486856.1">
    <property type="nucleotide sequence ID" value="NZ_JACIDZ010000008.1"/>
</dbReference>
<accession>A0A7W6KMR6</accession>
<dbReference type="EMBL" id="JACIDZ010000008">
    <property type="protein sequence ID" value="MBB4122648.1"/>
    <property type="molecule type" value="Genomic_DNA"/>
</dbReference>
<dbReference type="PANTHER" id="PTHR43755:SF1">
    <property type="entry name" value="FAD-DEPENDENT PYRIDINE NUCLEOTIDE-DISULPHIDE OXIDOREDUCTASE"/>
    <property type="match status" value="1"/>
</dbReference>
<gene>
    <name evidence="2" type="ORF">GGR30_002582</name>
</gene>
<dbReference type="InterPro" id="IPR023753">
    <property type="entry name" value="FAD/NAD-binding_dom"/>
</dbReference>
<organism evidence="2 3">
    <name type="scientific">Martelella radicis</name>
    <dbReference type="NCBI Taxonomy" id="1397476"/>
    <lineage>
        <taxon>Bacteria</taxon>
        <taxon>Pseudomonadati</taxon>
        <taxon>Pseudomonadota</taxon>
        <taxon>Alphaproteobacteria</taxon>
        <taxon>Hyphomicrobiales</taxon>
        <taxon>Aurantimonadaceae</taxon>
        <taxon>Martelella</taxon>
    </lineage>
</organism>
<evidence type="ECO:0000259" key="1">
    <source>
        <dbReference type="Pfam" id="PF07992"/>
    </source>
</evidence>
<dbReference type="GO" id="GO:0016491">
    <property type="term" value="F:oxidoreductase activity"/>
    <property type="evidence" value="ECO:0007669"/>
    <property type="project" value="UniProtKB-KW"/>
</dbReference>